<keyword evidence="6 11" id="KW-0695">RNA-directed DNA polymerase</keyword>
<evidence type="ECO:0000256" key="2">
    <source>
        <dbReference type="ARBA" id="ARBA00022679"/>
    </source>
</evidence>
<evidence type="ECO:0000256" key="5">
    <source>
        <dbReference type="ARBA" id="ARBA00022842"/>
    </source>
</evidence>
<dbReference type="SUPFAM" id="SSF56672">
    <property type="entry name" value="DNA/RNA polymerases"/>
    <property type="match status" value="1"/>
</dbReference>
<evidence type="ECO:0000256" key="6">
    <source>
        <dbReference type="ARBA" id="ARBA00022918"/>
    </source>
</evidence>
<dbReference type="GO" id="GO:0046872">
    <property type="term" value="F:metal ion binding"/>
    <property type="evidence" value="ECO:0007669"/>
    <property type="project" value="UniProtKB-KW"/>
</dbReference>
<dbReference type="Pfam" id="PF00078">
    <property type="entry name" value="RVT_1"/>
    <property type="match status" value="1"/>
</dbReference>
<accession>A0A1T4XFN8</accession>
<dbReference type="GO" id="GO:0051607">
    <property type="term" value="P:defense response to virus"/>
    <property type="evidence" value="ECO:0007669"/>
    <property type="project" value="UniProtKB-KW"/>
</dbReference>
<evidence type="ECO:0000313" key="12">
    <source>
        <dbReference type="Proteomes" id="UP000190460"/>
    </source>
</evidence>
<dbReference type="EC" id="2.7.7.49" evidence="1"/>
<dbReference type="OrthoDB" id="7055795at2"/>
<organism evidence="11 12">
    <name type="scientific">Thiothrix eikelboomii</name>
    <dbReference type="NCBI Taxonomy" id="92487"/>
    <lineage>
        <taxon>Bacteria</taxon>
        <taxon>Pseudomonadati</taxon>
        <taxon>Pseudomonadota</taxon>
        <taxon>Gammaproteobacteria</taxon>
        <taxon>Thiotrichales</taxon>
        <taxon>Thiotrichaceae</taxon>
        <taxon>Thiothrix</taxon>
    </lineage>
</organism>
<evidence type="ECO:0000256" key="9">
    <source>
        <dbReference type="ARBA" id="ARBA00048173"/>
    </source>
</evidence>
<dbReference type="STRING" id="92487.SAMN02745130_02889"/>
<keyword evidence="12" id="KW-1185">Reference proteome</keyword>
<dbReference type="InterPro" id="IPR000477">
    <property type="entry name" value="RT_dom"/>
</dbReference>
<dbReference type="AlphaFoldDB" id="A0A1T4XFN8"/>
<keyword evidence="2" id="KW-0808">Transferase</keyword>
<evidence type="ECO:0000256" key="1">
    <source>
        <dbReference type="ARBA" id="ARBA00012493"/>
    </source>
</evidence>
<dbReference type="PANTHER" id="PTHR34047:SF7">
    <property type="entry name" value="RNA-DIRECTED DNA POLYMERASE"/>
    <property type="match status" value="1"/>
</dbReference>
<gene>
    <name evidence="11" type="ORF">SAMN02745130_02889</name>
</gene>
<evidence type="ECO:0000259" key="10">
    <source>
        <dbReference type="PROSITE" id="PS50878"/>
    </source>
</evidence>
<sequence length="433" mass="48881">MSEHKANRYEQIWQAIEQAGSVNAYVREQLQQHGFLVTRRPTDEMSKAELEKYRQALKKEAAEQNRLRQQAWQAYQAKHIVHLGEGIYWTDDSSEDQWDAPNANQRLLENQLPAITQVAQLCQALQLSVSELRWLCYQREVSTHSHYTRFEIPKRSGGIRAIWAPLPKLKQAQHWILHEILERLVVHGSAHGFITGRSIATNAAEHGDSQVLVKLDIENFFPTISWRRVKGVFRKAGYPEQIATLLALLCTESPRQLVEHEGKSVYVALAERCLPQGAPTSPALTNALCLRLDRRLTGFAHKAGWRYTRYADDLSFSLPATNQAPPELSRLLGTVKRVLGEEGFALNLSKTRVIRPAEVQTVTGLVVNGAQPPRVKRSLKRQMRAAVHNLNQGKALPAGESLSRLKGYAAYIAMTDRDLGFDLLNQLQPVGEI</sequence>
<dbReference type="CDD" id="cd03487">
    <property type="entry name" value="RT_Bac_retron_II"/>
    <property type="match status" value="1"/>
</dbReference>
<comment type="similarity">
    <text evidence="8">Belongs to the bacterial reverse transcriptase family.</text>
</comment>
<protein>
    <recommendedName>
        <fullName evidence="1">RNA-directed DNA polymerase</fullName>
        <ecNumber evidence="1">2.7.7.49</ecNumber>
    </recommendedName>
</protein>
<dbReference type="Proteomes" id="UP000190460">
    <property type="component" value="Unassembled WGS sequence"/>
</dbReference>
<dbReference type="RefSeq" id="WP_078923342.1">
    <property type="nucleotide sequence ID" value="NZ_FUYB01000016.1"/>
</dbReference>
<evidence type="ECO:0000313" key="11">
    <source>
        <dbReference type="EMBL" id="SKA87881.1"/>
    </source>
</evidence>
<keyword evidence="7" id="KW-0051">Antiviral defense</keyword>
<name>A0A1T4XFN8_9GAMM</name>
<dbReference type="InterPro" id="IPR051083">
    <property type="entry name" value="GrpII_Intron_Splice-Mob/Def"/>
</dbReference>
<keyword evidence="5" id="KW-0460">Magnesium</keyword>
<keyword evidence="3" id="KW-0548">Nucleotidyltransferase</keyword>
<keyword evidence="4" id="KW-0479">Metal-binding</keyword>
<evidence type="ECO:0000256" key="3">
    <source>
        <dbReference type="ARBA" id="ARBA00022695"/>
    </source>
</evidence>
<evidence type="ECO:0000256" key="4">
    <source>
        <dbReference type="ARBA" id="ARBA00022723"/>
    </source>
</evidence>
<dbReference type="InterPro" id="IPR000123">
    <property type="entry name" value="Reverse_transcriptase_msDNA"/>
</dbReference>
<reference evidence="11 12" key="1">
    <citation type="submission" date="2017-02" db="EMBL/GenBank/DDBJ databases">
        <authorList>
            <person name="Peterson S.W."/>
        </authorList>
    </citation>
    <scope>NUCLEOTIDE SEQUENCE [LARGE SCALE GENOMIC DNA]</scope>
    <source>
        <strain evidence="11 12">ATCC 49788</strain>
    </source>
</reference>
<evidence type="ECO:0000256" key="8">
    <source>
        <dbReference type="ARBA" id="ARBA00034120"/>
    </source>
</evidence>
<dbReference type="PANTHER" id="PTHR34047">
    <property type="entry name" value="NUCLEAR INTRON MATURASE 1, MITOCHONDRIAL-RELATED"/>
    <property type="match status" value="1"/>
</dbReference>
<feature type="domain" description="Reverse transcriptase" evidence="10">
    <location>
        <begin position="133"/>
        <end position="367"/>
    </location>
</feature>
<dbReference type="GO" id="GO:0003964">
    <property type="term" value="F:RNA-directed DNA polymerase activity"/>
    <property type="evidence" value="ECO:0007669"/>
    <property type="project" value="UniProtKB-KW"/>
</dbReference>
<dbReference type="InterPro" id="IPR043502">
    <property type="entry name" value="DNA/RNA_pol_sf"/>
</dbReference>
<dbReference type="EMBL" id="FUYB01000016">
    <property type="protein sequence ID" value="SKA87881.1"/>
    <property type="molecule type" value="Genomic_DNA"/>
</dbReference>
<proteinExistence type="inferred from homology"/>
<dbReference type="GO" id="GO:0003723">
    <property type="term" value="F:RNA binding"/>
    <property type="evidence" value="ECO:0007669"/>
    <property type="project" value="InterPro"/>
</dbReference>
<dbReference type="PRINTS" id="PR00866">
    <property type="entry name" value="RNADNAPOLMS"/>
</dbReference>
<comment type="catalytic activity">
    <reaction evidence="9">
        <text>DNA(n) + a 2'-deoxyribonucleoside 5'-triphosphate = DNA(n+1) + diphosphate</text>
        <dbReference type="Rhea" id="RHEA:22508"/>
        <dbReference type="Rhea" id="RHEA-COMP:17339"/>
        <dbReference type="Rhea" id="RHEA-COMP:17340"/>
        <dbReference type="ChEBI" id="CHEBI:33019"/>
        <dbReference type="ChEBI" id="CHEBI:61560"/>
        <dbReference type="ChEBI" id="CHEBI:173112"/>
        <dbReference type="EC" id="2.7.7.49"/>
    </reaction>
</comment>
<evidence type="ECO:0000256" key="7">
    <source>
        <dbReference type="ARBA" id="ARBA00023118"/>
    </source>
</evidence>
<dbReference type="PROSITE" id="PS50878">
    <property type="entry name" value="RT_POL"/>
    <property type="match status" value="1"/>
</dbReference>